<keyword evidence="2" id="KW-1133">Transmembrane helix</keyword>
<accession>A0A2T0KIL5</accession>
<feature type="transmembrane region" description="Helical" evidence="2">
    <location>
        <begin position="12"/>
        <end position="37"/>
    </location>
</feature>
<evidence type="ECO:0000313" key="4">
    <source>
        <dbReference type="Proteomes" id="UP000239415"/>
    </source>
</evidence>
<evidence type="ECO:0000313" key="3">
    <source>
        <dbReference type="EMBL" id="PRX23354.1"/>
    </source>
</evidence>
<feature type="transmembrane region" description="Helical" evidence="2">
    <location>
        <begin position="43"/>
        <end position="61"/>
    </location>
</feature>
<evidence type="ECO:0000256" key="2">
    <source>
        <dbReference type="SAM" id="Phobius"/>
    </source>
</evidence>
<keyword evidence="2" id="KW-0472">Membrane</keyword>
<comment type="caution">
    <text evidence="3">The sequence shown here is derived from an EMBL/GenBank/DDBJ whole genome shotgun (WGS) entry which is preliminary data.</text>
</comment>
<feature type="compositionally biased region" description="Gly residues" evidence="1">
    <location>
        <begin position="337"/>
        <end position="370"/>
    </location>
</feature>
<evidence type="ECO:0008006" key="5">
    <source>
        <dbReference type="Google" id="ProtNLM"/>
    </source>
</evidence>
<evidence type="ECO:0000256" key="1">
    <source>
        <dbReference type="SAM" id="MobiDB-lite"/>
    </source>
</evidence>
<proteinExistence type="predicted"/>
<feature type="compositionally biased region" description="Low complexity" evidence="1">
    <location>
        <begin position="325"/>
        <end position="336"/>
    </location>
</feature>
<feature type="region of interest" description="Disordered" evidence="1">
    <location>
        <begin position="292"/>
        <end position="370"/>
    </location>
</feature>
<protein>
    <recommendedName>
        <fullName evidence="5">Tetratricopeptide repeat protein</fullName>
    </recommendedName>
</protein>
<keyword evidence="4" id="KW-1185">Reference proteome</keyword>
<dbReference type="EMBL" id="PVMZ01000003">
    <property type="protein sequence ID" value="PRX23354.1"/>
    <property type="molecule type" value="Genomic_DNA"/>
</dbReference>
<sequence length="370" mass="39382">MRGSVAGIRVWTSVLLVWFMWAAVTAGAFALAAGLVLRFAGSWGWAVPAGLVAAAVVCGMIEDAELIPRRETGLAYRYALARKSADWYRHARAAELLGRRRPRVAERALRQGLAEGSAEAYVPLARLLEKQDRGDELAAIRAEVAVAAGVQQLQALVLQCDRRIPRDYRAAADFQAALVERDSGNARLRDYLGMLLAESGDFDGALAAHTEVGAIEFRIRTAHLLRNAFRAEEAEALLRASTADTRAIPPLVALMRAQGRLYEAENLLREHPEPDHYVLVTLWTLLRESGREQEAQEVKVPPKPIPPQRSRYGGGSDFTSADDLGGSSPTYSSVSSGGYGGGAHYGGGDSGGGDSGGGGGDSGGGGGGDW</sequence>
<reference evidence="3 4" key="1">
    <citation type="submission" date="2018-03" db="EMBL/GenBank/DDBJ databases">
        <title>Genomic Encyclopedia of Archaeal and Bacterial Type Strains, Phase II (KMG-II): from individual species to whole genera.</title>
        <authorList>
            <person name="Goeker M."/>
        </authorList>
    </citation>
    <scope>NUCLEOTIDE SEQUENCE [LARGE SCALE GENOMIC DNA]</scope>
    <source>
        <strain evidence="3 4">DSM 43146</strain>
    </source>
</reference>
<organism evidence="3 4">
    <name type="scientific">Actinoplanes italicus</name>
    <dbReference type="NCBI Taxonomy" id="113567"/>
    <lineage>
        <taxon>Bacteria</taxon>
        <taxon>Bacillati</taxon>
        <taxon>Actinomycetota</taxon>
        <taxon>Actinomycetes</taxon>
        <taxon>Micromonosporales</taxon>
        <taxon>Micromonosporaceae</taxon>
        <taxon>Actinoplanes</taxon>
    </lineage>
</organism>
<dbReference type="AlphaFoldDB" id="A0A2T0KIL5"/>
<dbReference type="Gene3D" id="1.25.40.10">
    <property type="entry name" value="Tetratricopeptide repeat domain"/>
    <property type="match status" value="1"/>
</dbReference>
<keyword evidence="2" id="KW-0812">Transmembrane</keyword>
<dbReference type="InterPro" id="IPR011990">
    <property type="entry name" value="TPR-like_helical_dom_sf"/>
</dbReference>
<dbReference type="RefSeq" id="WP_106316572.1">
    <property type="nucleotide sequence ID" value="NZ_BOMO01000040.1"/>
</dbReference>
<name>A0A2T0KIL5_9ACTN</name>
<dbReference type="Proteomes" id="UP000239415">
    <property type="component" value="Unassembled WGS sequence"/>
</dbReference>
<gene>
    <name evidence="3" type="ORF">CLV67_10399</name>
</gene>